<evidence type="ECO:0000313" key="4">
    <source>
        <dbReference type="Proteomes" id="UP000594034"/>
    </source>
</evidence>
<evidence type="ECO:0008006" key="5">
    <source>
        <dbReference type="Google" id="ProtNLM"/>
    </source>
</evidence>
<keyword evidence="4" id="KW-1185">Reference proteome</keyword>
<dbReference type="KEGG" id="asim:FE240_03965"/>
<reference evidence="3 4" key="1">
    <citation type="submission" date="2019-05" db="EMBL/GenBank/DDBJ databases">
        <title>OXA-830, a novel chromosomally encoded expanded-spectrum class D beta-lactamase in Aeromonas simiae.</title>
        <authorList>
            <person name="Zhou W."/>
            <person name="Chen Q."/>
        </authorList>
    </citation>
    <scope>NUCLEOTIDE SEQUENCE [LARGE SCALE GENOMIC DNA]</scope>
    <source>
        <strain evidence="3 4">A6</strain>
    </source>
</reference>
<feature type="chain" id="PRO_5023834282" description="DUF1090 domain-containing protein" evidence="2">
    <location>
        <begin position="20"/>
        <end position="118"/>
    </location>
</feature>
<gene>
    <name evidence="3" type="ORF">FE240_03965</name>
</gene>
<accession>A0A5J6WUP2</accession>
<evidence type="ECO:0000256" key="2">
    <source>
        <dbReference type="SAM" id="SignalP"/>
    </source>
</evidence>
<dbReference type="RefSeq" id="WP_193003462.1">
    <property type="nucleotide sequence ID" value="NZ_CP040449.1"/>
</dbReference>
<dbReference type="AlphaFoldDB" id="A0A5J6WUP2"/>
<evidence type="ECO:0000256" key="1">
    <source>
        <dbReference type="SAM" id="Coils"/>
    </source>
</evidence>
<keyword evidence="2" id="KW-0732">Signal</keyword>
<name>A0A5J6WUP2_9GAMM</name>
<keyword evidence="1" id="KW-0175">Coiled coil</keyword>
<dbReference type="EMBL" id="CP040449">
    <property type="protein sequence ID" value="QFI53927.1"/>
    <property type="molecule type" value="Genomic_DNA"/>
</dbReference>
<evidence type="ECO:0000313" key="3">
    <source>
        <dbReference type="EMBL" id="QFI53927.1"/>
    </source>
</evidence>
<sequence>MRALILGLTLGLIATGANAGLLHRECTLDKAVKNEAMNATLGVKGNCDANKLVDQKTQKAKDKVADTKHNVLRDERDAVQERKDQVERTTRQVQETRDTAKKIANDPVKAAATAVINK</sequence>
<organism evidence="3 4">
    <name type="scientific">Aeromonas simiae</name>
    <dbReference type="NCBI Taxonomy" id="218936"/>
    <lineage>
        <taxon>Bacteria</taxon>
        <taxon>Pseudomonadati</taxon>
        <taxon>Pseudomonadota</taxon>
        <taxon>Gammaproteobacteria</taxon>
        <taxon>Aeromonadales</taxon>
        <taxon>Aeromonadaceae</taxon>
        <taxon>Aeromonas</taxon>
    </lineage>
</organism>
<protein>
    <recommendedName>
        <fullName evidence="5">DUF1090 domain-containing protein</fullName>
    </recommendedName>
</protein>
<feature type="coiled-coil region" evidence="1">
    <location>
        <begin position="69"/>
        <end position="106"/>
    </location>
</feature>
<dbReference type="Proteomes" id="UP000594034">
    <property type="component" value="Chromosome"/>
</dbReference>
<proteinExistence type="predicted"/>
<feature type="signal peptide" evidence="2">
    <location>
        <begin position="1"/>
        <end position="19"/>
    </location>
</feature>